<sequence>MSASDYIKNQPHLQGKQITTGNQFSALAEFPPLSYAKAVNPQPQKMTTPSSSPKTTDQKSSYFLKPQRQHLITTSFTKPISLKDLTLYTNHIFYEDSQYLTDDITKNRTFYEFILVDTKSVEITHHTDKTNPNLISYSTCKILKICNPQDLGFINLHTAIDFSIPGFPIPRFTYIDYQKAFLHAFYLRTYDHSWFLSFDFHCPKTIPGWFYEWWYWFGPADEINPSQIPKLSLPYYTKHEKHQPIGPLPTIAFHIDMGIPWILSWHYSLIPFLPGMPYSLVREYRVKWWDKYNMDRCSLSNLEKWIQKHQQIKHQVASAFRALPPIQTKPSTPNSPSESTTSSSGSKKSKGKEKLKKLLETIAMQISSSDDEDDVTQDNNSFGEPLF</sequence>
<feature type="region of interest" description="Disordered" evidence="1">
    <location>
        <begin position="365"/>
        <end position="387"/>
    </location>
</feature>
<dbReference type="PANTHER" id="PTHR48434:SF1">
    <property type="entry name" value="(RAPE) HYPOTHETICAL PROTEIN"/>
    <property type="match status" value="1"/>
</dbReference>
<proteinExistence type="predicted"/>
<gene>
    <name evidence="2" type="ORF">C24_LOCUS3577</name>
</gene>
<feature type="compositionally biased region" description="Low complexity" evidence="1">
    <location>
        <begin position="328"/>
        <end position="346"/>
    </location>
</feature>
<dbReference type="EMBL" id="CACSHJ010000087">
    <property type="protein sequence ID" value="CAA0271572.1"/>
    <property type="molecule type" value="Genomic_DNA"/>
</dbReference>
<evidence type="ECO:0000313" key="3">
    <source>
        <dbReference type="Proteomes" id="UP000434276"/>
    </source>
</evidence>
<dbReference type="AlphaFoldDB" id="A0A5S9WJ86"/>
<feature type="region of interest" description="Disordered" evidence="1">
    <location>
        <begin position="38"/>
        <end position="59"/>
    </location>
</feature>
<feature type="compositionally biased region" description="Polar residues" evidence="1">
    <location>
        <begin position="377"/>
        <end position="387"/>
    </location>
</feature>
<feature type="region of interest" description="Disordered" evidence="1">
    <location>
        <begin position="325"/>
        <end position="353"/>
    </location>
</feature>
<evidence type="ECO:0000313" key="2">
    <source>
        <dbReference type="EMBL" id="CAA0271572.1"/>
    </source>
</evidence>
<feature type="compositionally biased region" description="Low complexity" evidence="1">
    <location>
        <begin position="41"/>
        <end position="59"/>
    </location>
</feature>
<dbReference type="OrthoDB" id="1108948at2759"/>
<dbReference type="PANTHER" id="PTHR48434">
    <property type="entry name" value="(RAPE) HYPOTHETICAL PROTEIN"/>
    <property type="match status" value="1"/>
</dbReference>
<accession>A0A5S9WJ86</accession>
<evidence type="ECO:0000256" key="1">
    <source>
        <dbReference type="SAM" id="MobiDB-lite"/>
    </source>
</evidence>
<name>A0A5S9WJ86_ARATH</name>
<organism evidence="2 3">
    <name type="scientific">Arabidopsis thaliana</name>
    <name type="common">Mouse-ear cress</name>
    <dbReference type="NCBI Taxonomy" id="3702"/>
    <lineage>
        <taxon>Eukaryota</taxon>
        <taxon>Viridiplantae</taxon>
        <taxon>Streptophyta</taxon>
        <taxon>Embryophyta</taxon>
        <taxon>Tracheophyta</taxon>
        <taxon>Spermatophyta</taxon>
        <taxon>Magnoliopsida</taxon>
        <taxon>eudicotyledons</taxon>
        <taxon>Gunneridae</taxon>
        <taxon>Pentapetalae</taxon>
        <taxon>rosids</taxon>
        <taxon>malvids</taxon>
        <taxon>Brassicales</taxon>
        <taxon>Brassicaceae</taxon>
        <taxon>Camelineae</taxon>
        <taxon>Arabidopsis</taxon>
    </lineage>
</organism>
<protein>
    <submittedName>
        <fullName evidence="2">Uncharacterized protein</fullName>
    </submittedName>
</protein>
<reference evidence="2 3" key="1">
    <citation type="submission" date="2019-12" db="EMBL/GenBank/DDBJ databases">
        <authorList>
            <person name="Jiao W.-B."/>
            <person name="Schneeberger K."/>
        </authorList>
    </citation>
    <scope>NUCLEOTIDE SEQUENCE [LARGE SCALE GENOMIC DNA]</scope>
    <source>
        <strain evidence="3">cv. C24</strain>
    </source>
</reference>
<dbReference type="Proteomes" id="UP000434276">
    <property type="component" value="Unassembled WGS sequence"/>
</dbReference>